<reference evidence="1" key="1">
    <citation type="submission" date="2020-05" db="EMBL/GenBank/DDBJ databases">
        <authorList>
            <person name="Chiriac C."/>
            <person name="Salcher M."/>
            <person name="Ghai R."/>
            <person name="Kavagutti S V."/>
        </authorList>
    </citation>
    <scope>NUCLEOTIDE SEQUENCE</scope>
</reference>
<gene>
    <name evidence="1" type="ORF">UFOPK4301_00858</name>
</gene>
<name>A0A6J7T8X5_9ZZZZ</name>
<evidence type="ECO:0000313" key="1">
    <source>
        <dbReference type="EMBL" id="CAB5050005.1"/>
    </source>
</evidence>
<dbReference type="EMBL" id="CAFBQG010000101">
    <property type="protein sequence ID" value="CAB5050005.1"/>
    <property type="molecule type" value="Genomic_DNA"/>
</dbReference>
<dbReference type="AlphaFoldDB" id="A0A6J7T8X5"/>
<proteinExistence type="predicted"/>
<sequence>MTLATISATGTPKIGESAAAVPAGSVISLGSTVTLRAITVVAIGIPLASVKFPRKAGSAKVCNLEFCAVAASSGPRTICNSTSRVMYIDITIRKTIVVNLIRLRGLSSCNMTGLVCAGSGRRPDCSVRCERGGVGVLIMGPGLRPEQAYQEFCDRKGARKLEFVLAPFP</sequence>
<protein>
    <submittedName>
        <fullName evidence="1">Unannotated protein</fullName>
    </submittedName>
</protein>
<organism evidence="1">
    <name type="scientific">freshwater metagenome</name>
    <dbReference type="NCBI Taxonomy" id="449393"/>
    <lineage>
        <taxon>unclassified sequences</taxon>
        <taxon>metagenomes</taxon>
        <taxon>ecological metagenomes</taxon>
    </lineage>
</organism>
<accession>A0A6J7T8X5</accession>